<evidence type="ECO:0000256" key="6">
    <source>
        <dbReference type="ARBA" id="ARBA00022692"/>
    </source>
</evidence>
<dbReference type="GO" id="GO:0016410">
    <property type="term" value="F:N-acyltransferase activity"/>
    <property type="evidence" value="ECO:0007669"/>
    <property type="project" value="UniProtKB-UniRule"/>
</dbReference>
<comment type="caution">
    <text evidence="12">The sequence shown here is derived from an EMBL/GenBank/DDBJ whole genome shotgun (WGS) entry which is preliminary data.</text>
</comment>
<dbReference type="PROSITE" id="PS50263">
    <property type="entry name" value="CN_HYDROLASE"/>
    <property type="match status" value="1"/>
</dbReference>
<evidence type="ECO:0000256" key="1">
    <source>
        <dbReference type="ARBA" id="ARBA00004651"/>
    </source>
</evidence>
<dbReference type="GO" id="GO:0005886">
    <property type="term" value="C:plasma membrane"/>
    <property type="evidence" value="ECO:0007669"/>
    <property type="project" value="UniProtKB-SubCell"/>
</dbReference>
<dbReference type="UniPathway" id="UPA00666"/>
<dbReference type="InterPro" id="IPR059110">
    <property type="entry name" value="Lnt_campylobact"/>
</dbReference>
<keyword evidence="5 10" id="KW-0808">Transferase</keyword>
<dbReference type="PANTHER" id="PTHR38686">
    <property type="entry name" value="APOLIPOPROTEIN N-ACYLTRANSFERASE"/>
    <property type="match status" value="1"/>
</dbReference>
<dbReference type="Pfam" id="PF26365">
    <property type="entry name" value="ApoNAT_membrane"/>
    <property type="match status" value="1"/>
</dbReference>
<dbReference type="Gene3D" id="3.60.110.10">
    <property type="entry name" value="Carbon-nitrogen hydrolase"/>
    <property type="match status" value="1"/>
</dbReference>
<dbReference type="InterPro" id="IPR036526">
    <property type="entry name" value="C-N_Hydrolase_sf"/>
</dbReference>
<dbReference type="NCBIfam" id="NF008934">
    <property type="entry name" value="PRK12291.1"/>
    <property type="match status" value="1"/>
</dbReference>
<evidence type="ECO:0000313" key="13">
    <source>
        <dbReference type="Proteomes" id="UP000196317"/>
    </source>
</evidence>
<evidence type="ECO:0000256" key="2">
    <source>
        <dbReference type="ARBA" id="ARBA00010065"/>
    </source>
</evidence>
<dbReference type="InterPro" id="IPR003010">
    <property type="entry name" value="C-N_Hydrolase"/>
</dbReference>
<reference evidence="12 13" key="1">
    <citation type="submission" date="2017-04" db="EMBL/GenBank/DDBJ databases">
        <title>Complete genome of Campylobacter concisus ATCC 33237T and draft genomes for an additional eight well characterized C. concisus strains.</title>
        <authorList>
            <person name="Cornelius A.J."/>
            <person name="Miller W.G."/>
            <person name="Lastovica A.J."/>
            <person name="On S.L."/>
            <person name="French N.P."/>
            <person name="Vandenberg O."/>
            <person name="Biggs P.J."/>
        </authorList>
    </citation>
    <scope>NUCLEOTIDE SEQUENCE [LARGE SCALE GENOMIC DNA]</scope>
    <source>
        <strain evidence="12 13">CCUG 19995</strain>
    </source>
</reference>
<evidence type="ECO:0000256" key="10">
    <source>
        <dbReference type="HAMAP-Rule" id="MF_01148"/>
    </source>
</evidence>
<evidence type="ECO:0000256" key="3">
    <source>
        <dbReference type="ARBA" id="ARBA00022475"/>
    </source>
</evidence>
<keyword evidence="3 10" id="KW-1003">Cell membrane</keyword>
<sequence length="431" mass="49444">MMLKNQRFAWISLFVRFLNGHFSTKIIIKAFVGAFLLSNFIFLAMAENQILNFISPFLTLAGIYIVINLSRAGFFAAGFFTGILWFYWISFSFIYYELVWLIPFVILFVALVYGLLFWIASFPSFVALRAVLLFLISYVHPFGFNWFNLEATLVLGAFEPNTRGLIFIFLAAISFSLKGKILKFILAFICLIAALQFKSNEAKTLPFDVELVNTNVAQRVRWDKNLRMKFTNENLDMINSAIAEQKRLIVLPESAFPLFMTNEPLLVDELKELSKQITIVAGALAYENKQIYNSAFLFQDGTLRRMDKKFLVPFGEEIPLPKFMQDAVNKLFFGGASDFKKAENFSDYEIDGIKIRNAICYEATREELYKGEFDVVVAITNNGWFVPSSEPVLQKVLIKHLATKYNKAVYHSVNGSKSEIILPKKAFWDEF</sequence>
<comment type="similarity">
    <text evidence="2 10">Belongs to the CN hydrolase family. Apolipoprotein N-acyltransferase subfamily.</text>
</comment>
<dbReference type="HAMAP" id="MF_01148">
    <property type="entry name" value="Lnt"/>
    <property type="match status" value="1"/>
</dbReference>
<feature type="transmembrane region" description="Helical" evidence="10">
    <location>
        <begin position="26"/>
        <end position="44"/>
    </location>
</feature>
<dbReference type="GO" id="GO:0042158">
    <property type="term" value="P:lipoprotein biosynthetic process"/>
    <property type="evidence" value="ECO:0007669"/>
    <property type="project" value="UniProtKB-UniRule"/>
</dbReference>
<feature type="transmembrane region" description="Helical" evidence="10">
    <location>
        <begin position="100"/>
        <end position="119"/>
    </location>
</feature>
<keyword evidence="7 10" id="KW-1133">Transmembrane helix</keyword>
<evidence type="ECO:0000256" key="8">
    <source>
        <dbReference type="ARBA" id="ARBA00023136"/>
    </source>
</evidence>
<protein>
    <recommendedName>
        <fullName evidence="10">Apolipoprotein N-acyltransferase</fullName>
        <shortName evidence="10">ALP N-acyltransferase</shortName>
        <ecNumber evidence="10">2.3.1.269</ecNumber>
    </recommendedName>
</protein>
<name>A0A1Y5MTB3_9BACT</name>
<keyword evidence="8 10" id="KW-0472">Membrane</keyword>
<evidence type="ECO:0000259" key="11">
    <source>
        <dbReference type="PROSITE" id="PS50263"/>
    </source>
</evidence>
<dbReference type="InterPro" id="IPR004563">
    <property type="entry name" value="Apolipo_AcylTrfase"/>
</dbReference>
<keyword evidence="4" id="KW-0997">Cell inner membrane</keyword>
<dbReference type="SUPFAM" id="SSF56317">
    <property type="entry name" value="Carbon-nitrogen hydrolase"/>
    <property type="match status" value="1"/>
</dbReference>
<gene>
    <name evidence="10" type="primary">lnt</name>
    <name evidence="12" type="ORF">B9N65_00660</name>
</gene>
<comment type="subcellular location">
    <subcellularLocation>
        <location evidence="1 10">Cell membrane</location>
        <topology evidence="1 10">Multi-pass membrane protein</topology>
    </subcellularLocation>
</comment>
<feature type="transmembrane region" description="Helical" evidence="10">
    <location>
        <begin position="50"/>
        <end position="67"/>
    </location>
</feature>
<keyword evidence="6 10" id="KW-0812">Transmembrane</keyword>
<organism evidence="12 13">
    <name type="scientific">Campylobacter concisus</name>
    <dbReference type="NCBI Taxonomy" id="199"/>
    <lineage>
        <taxon>Bacteria</taxon>
        <taxon>Pseudomonadati</taxon>
        <taxon>Campylobacterota</taxon>
        <taxon>Epsilonproteobacteria</taxon>
        <taxon>Campylobacterales</taxon>
        <taxon>Campylobacteraceae</taxon>
        <taxon>Campylobacter</taxon>
    </lineage>
</organism>
<dbReference type="EC" id="2.3.1.269" evidence="10"/>
<dbReference type="AlphaFoldDB" id="A0A1Y5MTB3"/>
<dbReference type="Proteomes" id="UP000196317">
    <property type="component" value="Unassembled WGS sequence"/>
</dbReference>
<feature type="transmembrane region" description="Helical" evidence="10">
    <location>
        <begin position="74"/>
        <end position="94"/>
    </location>
</feature>
<comment type="pathway">
    <text evidence="10">Protein modification; lipoprotein biosynthesis (N-acyl transfer).</text>
</comment>
<dbReference type="InterPro" id="IPR059109">
    <property type="entry name" value="Lnt_membrane_dom"/>
</dbReference>
<comment type="function">
    <text evidence="10">Catalyzes the phospholipid dependent N-acylation of the N-terminal cysteine of apolipoprotein, the last step in lipoprotein maturation.</text>
</comment>
<evidence type="ECO:0000256" key="7">
    <source>
        <dbReference type="ARBA" id="ARBA00022989"/>
    </source>
</evidence>
<evidence type="ECO:0000256" key="4">
    <source>
        <dbReference type="ARBA" id="ARBA00022519"/>
    </source>
</evidence>
<keyword evidence="12" id="KW-0449">Lipoprotein</keyword>
<feature type="transmembrane region" description="Helical" evidence="10">
    <location>
        <begin position="164"/>
        <end position="195"/>
    </location>
</feature>
<dbReference type="PANTHER" id="PTHR38686:SF1">
    <property type="entry name" value="APOLIPOPROTEIN N-ACYLTRANSFERASE"/>
    <property type="match status" value="1"/>
</dbReference>
<dbReference type="NCBIfam" id="TIGR00546">
    <property type="entry name" value="lnt"/>
    <property type="match status" value="1"/>
</dbReference>
<evidence type="ECO:0000256" key="9">
    <source>
        <dbReference type="ARBA" id="ARBA00023315"/>
    </source>
</evidence>
<evidence type="ECO:0000313" key="12">
    <source>
        <dbReference type="EMBL" id="OUT08882.1"/>
    </source>
</evidence>
<accession>A0A1Y5MTB3</accession>
<feature type="transmembrane region" description="Helical" evidence="10">
    <location>
        <begin position="126"/>
        <end position="144"/>
    </location>
</feature>
<feature type="domain" description="CN hydrolase" evidence="11">
    <location>
        <begin position="212"/>
        <end position="431"/>
    </location>
</feature>
<dbReference type="EMBL" id="NDYN01000001">
    <property type="protein sequence ID" value="OUT08882.1"/>
    <property type="molecule type" value="Genomic_DNA"/>
</dbReference>
<comment type="catalytic activity">
    <reaction evidence="10">
        <text>N-terminal S-1,2-diacyl-sn-glyceryl-L-cysteinyl-[lipoprotein] + a glycerophospholipid = N-acyl-S-1,2-diacyl-sn-glyceryl-L-cysteinyl-[lipoprotein] + a 2-acyl-sn-glycero-3-phospholipid + H(+)</text>
        <dbReference type="Rhea" id="RHEA:48228"/>
        <dbReference type="Rhea" id="RHEA-COMP:14681"/>
        <dbReference type="Rhea" id="RHEA-COMP:14684"/>
        <dbReference type="ChEBI" id="CHEBI:15378"/>
        <dbReference type="ChEBI" id="CHEBI:136912"/>
        <dbReference type="ChEBI" id="CHEBI:140656"/>
        <dbReference type="ChEBI" id="CHEBI:140657"/>
        <dbReference type="ChEBI" id="CHEBI:140660"/>
        <dbReference type="EC" id="2.3.1.269"/>
    </reaction>
</comment>
<keyword evidence="9 10" id="KW-0012">Acyltransferase</keyword>
<proteinExistence type="inferred from homology"/>
<evidence type="ECO:0000256" key="5">
    <source>
        <dbReference type="ARBA" id="ARBA00022679"/>
    </source>
</evidence>